<keyword evidence="4" id="KW-1185">Reference proteome</keyword>
<dbReference type="AlphaFoldDB" id="A0A7W6K947"/>
<evidence type="ECO:0000313" key="2">
    <source>
        <dbReference type="EMBL" id="MBB4107474.1"/>
    </source>
</evidence>
<evidence type="ECO:0000313" key="3">
    <source>
        <dbReference type="Proteomes" id="UP000532273"/>
    </source>
</evidence>
<accession>A0A7W6K947</accession>
<proteinExistence type="predicted"/>
<evidence type="ECO:0000313" key="1">
    <source>
        <dbReference type="EMBL" id="GGG99103.1"/>
    </source>
</evidence>
<comment type="caution">
    <text evidence="2">The sequence shown here is derived from an EMBL/GenBank/DDBJ whole genome shotgun (WGS) entry which is preliminary data.</text>
</comment>
<sequence>MDNEKYYIELIETLKRATVLIDGFKGFKPNLKDPKDIYLYDVYLSSAILSGGTAWIDIIRKSNLLSTEDEDLNIEINDDAGQHFTKNLYEAVNNNKSKILSIIKEFDELSHKSFLDNLLVTMKEQISYAELSFIELQKKA</sequence>
<dbReference type="EMBL" id="JACIEF010000002">
    <property type="protein sequence ID" value="MBB4107474.1"/>
    <property type="molecule type" value="Genomic_DNA"/>
</dbReference>
<dbReference type="EMBL" id="BMHZ01000001">
    <property type="protein sequence ID" value="GGG99103.1"/>
    <property type="molecule type" value="Genomic_DNA"/>
</dbReference>
<dbReference type="Proteomes" id="UP000642938">
    <property type="component" value="Unassembled WGS sequence"/>
</dbReference>
<dbReference type="Proteomes" id="UP000532273">
    <property type="component" value="Unassembled WGS sequence"/>
</dbReference>
<reference evidence="1" key="4">
    <citation type="submission" date="2024-05" db="EMBL/GenBank/DDBJ databases">
        <authorList>
            <person name="Sun Q."/>
            <person name="Zhou Y."/>
        </authorList>
    </citation>
    <scope>NUCLEOTIDE SEQUENCE</scope>
    <source>
        <strain evidence="1">CGMCC 1.15287</strain>
    </source>
</reference>
<organism evidence="2 3">
    <name type="scientific">Pedobacter zeae</name>
    <dbReference type="NCBI Taxonomy" id="1737356"/>
    <lineage>
        <taxon>Bacteria</taxon>
        <taxon>Pseudomonadati</taxon>
        <taxon>Bacteroidota</taxon>
        <taxon>Sphingobacteriia</taxon>
        <taxon>Sphingobacteriales</taxon>
        <taxon>Sphingobacteriaceae</taxon>
        <taxon>Pedobacter</taxon>
    </lineage>
</organism>
<dbReference type="RefSeq" id="WP_183761548.1">
    <property type="nucleotide sequence ID" value="NZ_BMHZ01000001.1"/>
</dbReference>
<protein>
    <submittedName>
        <fullName evidence="2">Uncharacterized protein</fullName>
    </submittedName>
</protein>
<reference evidence="4" key="2">
    <citation type="journal article" date="2019" name="Int. J. Syst. Evol. Microbiol.">
        <title>The Global Catalogue of Microorganisms (GCM) 10K type strain sequencing project: providing services to taxonomists for standard genome sequencing and annotation.</title>
        <authorList>
            <consortium name="The Broad Institute Genomics Platform"/>
            <consortium name="The Broad Institute Genome Sequencing Center for Infectious Disease"/>
            <person name="Wu L."/>
            <person name="Ma J."/>
        </authorList>
    </citation>
    <scope>NUCLEOTIDE SEQUENCE [LARGE SCALE GENOMIC DNA]</scope>
    <source>
        <strain evidence="4">CGMCC 1.15287</strain>
    </source>
</reference>
<evidence type="ECO:0000313" key="4">
    <source>
        <dbReference type="Proteomes" id="UP000642938"/>
    </source>
</evidence>
<gene>
    <name evidence="1" type="ORF">GCM10007422_11730</name>
    <name evidence="2" type="ORF">GGQ60_001455</name>
</gene>
<reference evidence="2 3" key="3">
    <citation type="submission" date="2020-08" db="EMBL/GenBank/DDBJ databases">
        <title>Genomic Encyclopedia of Type Strains, Phase IV (KMG-IV): sequencing the most valuable type-strain genomes for metagenomic binning, comparative biology and taxonomic classification.</title>
        <authorList>
            <person name="Goeker M."/>
        </authorList>
    </citation>
    <scope>NUCLEOTIDE SEQUENCE [LARGE SCALE GENOMIC DNA]</scope>
    <source>
        <strain evidence="2 3">DSM 100774</strain>
    </source>
</reference>
<name>A0A7W6K947_9SPHI</name>
<reference evidence="1" key="1">
    <citation type="journal article" date="2014" name="Int. J. Syst. Evol. Microbiol.">
        <title>Complete genome of a new Firmicutes species belonging to the dominant human colonic microbiota ('Ruminococcus bicirculans') reveals two chromosomes and a selective capacity to utilize plant glucans.</title>
        <authorList>
            <consortium name="NISC Comparative Sequencing Program"/>
            <person name="Wegmann U."/>
            <person name="Louis P."/>
            <person name="Goesmann A."/>
            <person name="Henrissat B."/>
            <person name="Duncan S.H."/>
            <person name="Flint H.J."/>
        </authorList>
    </citation>
    <scope>NUCLEOTIDE SEQUENCE</scope>
    <source>
        <strain evidence="1">CGMCC 1.15287</strain>
    </source>
</reference>